<keyword evidence="2" id="KW-1185">Reference proteome</keyword>
<dbReference type="RefSeq" id="WP_090992270.1">
    <property type="nucleotide sequence ID" value="NZ_FOPP01000002.1"/>
</dbReference>
<dbReference type="SUPFAM" id="SSF48452">
    <property type="entry name" value="TPR-like"/>
    <property type="match status" value="1"/>
</dbReference>
<dbReference type="InterPro" id="IPR041662">
    <property type="entry name" value="SusD-like_2"/>
</dbReference>
<evidence type="ECO:0000313" key="1">
    <source>
        <dbReference type="EMBL" id="SFG77512.1"/>
    </source>
</evidence>
<proteinExistence type="predicted"/>
<accession>A0A1I2UK16</accession>
<dbReference type="InterPro" id="IPR011990">
    <property type="entry name" value="TPR-like_helical_dom_sf"/>
</dbReference>
<gene>
    <name evidence="1" type="ORF">SAMN04489864_102212</name>
</gene>
<name>A0A1I2UK16_9SPHI</name>
<dbReference type="Gene3D" id="1.25.40.390">
    <property type="match status" value="1"/>
</dbReference>
<dbReference type="Pfam" id="PF12771">
    <property type="entry name" value="SusD-like_2"/>
    <property type="match status" value="1"/>
</dbReference>
<dbReference type="Proteomes" id="UP000199666">
    <property type="component" value="Unassembled WGS sequence"/>
</dbReference>
<protein>
    <submittedName>
        <fullName evidence="1">Starch-binding associating with outer membrane</fullName>
    </submittedName>
</protein>
<dbReference type="PROSITE" id="PS51257">
    <property type="entry name" value="PROKAR_LIPOPROTEIN"/>
    <property type="match status" value="1"/>
</dbReference>
<dbReference type="OrthoDB" id="9766256at2"/>
<sequence>MRKLINICLMVSCLIAVSCKKELETLNTDPNRPQETHPQLLLTKVEWTAFQEFGGTGPLYANKMLVQSDGENLEQYYKWNRASFDSFNNLRVVTKMDEEAAKLNLKAYRALAKFFRAYYFYNLTLTFGDIPYSEALKAESSTPIFTPVYDTQKEVFKGILTELSEANTILKSENTIIQGDIIFAGSVSNWRKAVNALRLKVLLTLSKKTAEADLNISSQFADIYASELLFAKDESAKLVFLNQQNNRYPEFNSSSFGSGMYMDMTFVERLKEREDPRLFLFCTQTRLGKEAGKSISDFSSYEGGDPAAPYAETNVKAVAGRVSKVHERYYSDPVNEPRVLIGYAEQQLILAEAAVRGWIAADAKTLYESGVKANFKFYELNVASLSSHVNEIAATNYLNKPLNNFANALNSDQKIELIITQKYFQTYFQNGWTAFFSNLRTGYPSFRRAPGVNLPFRWIYPQAEYNNNTVNVNKAISNQFGANNDQINQPTWWIK</sequence>
<dbReference type="EMBL" id="FOPP01000002">
    <property type="protein sequence ID" value="SFG77512.1"/>
    <property type="molecule type" value="Genomic_DNA"/>
</dbReference>
<organism evidence="1 2">
    <name type="scientific">Pedobacter insulae</name>
    <dbReference type="NCBI Taxonomy" id="414048"/>
    <lineage>
        <taxon>Bacteria</taxon>
        <taxon>Pseudomonadati</taxon>
        <taxon>Bacteroidota</taxon>
        <taxon>Sphingobacteriia</taxon>
        <taxon>Sphingobacteriales</taxon>
        <taxon>Sphingobacteriaceae</taxon>
        <taxon>Pedobacter</taxon>
    </lineage>
</organism>
<evidence type="ECO:0000313" key="2">
    <source>
        <dbReference type="Proteomes" id="UP000199666"/>
    </source>
</evidence>
<dbReference type="STRING" id="414048.SAMN04489864_102212"/>
<reference evidence="1 2" key="1">
    <citation type="submission" date="2016-10" db="EMBL/GenBank/DDBJ databases">
        <authorList>
            <person name="de Groot N.N."/>
        </authorList>
    </citation>
    <scope>NUCLEOTIDE SEQUENCE [LARGE SCALE GENOMIC DNA]</scope>
    <source>
        <strain evidence="1 2">DSM 18684</strain>
    </source>
</reference>
<dbReference type="AlphaFoldDB" id="A0A1I2UK16"/>